<evidence type="ECO:0000313" key="7">
    <source>
        <dbReference type="EMBL" id="GII45212.1"/>
    </source>
</evidence>
<keyword evidence="8" id="KW-1185">Reference proteome</keyword>
<keyword evidence="5 6" id="KW-0472">Membrane</keyword>
<accession>A0A8J3UHT8</accession>
<feature type="transmembrane region" description="Helical" evidence="6">
    <location>
        <begin position="90"/>
        <end position="114"/>
    </location>
</feature>
<evidence type="ECO:0000256" key="6">
    <source>
        <dbReference type="SAM" id="Phobius"/>
    </source>
</evidence>
<evidence type="ECO:0000256" key="5">
    <source>
        <dbReference type="ARBA" id="ARBA00023136"/>
    </source>
</evidence>
<protein>
    <recommendedName>
        <fullName evidence="9">Polysaccharide biosynthesis protein</fullName>
    </recommendedName>
</protein>
<evidence type="ECO:0000256" key="1">
    <source>
        <dbReference type="ARBA" id="ARBA00004651"/>
    </source>
</evidence>
<keyword evidence="2" id="KW-1003">Cell membrane</keyword>
<dbReference type="InterPro" id="IPR050833">
    <property type="entry name" value="Poly_Biosynth_Transport"/>
</dbReference>
<feature type="transmembrane region" description="Helical" evidence="6">
    <location>
        <begin position="395"/>
        <end position="415"/>
    </location>
</feature>
<evidence type="ECO:0000256" key="3">
    <source>
        <dbReference type="ARBA" id="ARBA00022692"/>
    </source>
</evidence>
<evidence type="ECO:0008006" key="9">
    <source>
        <dbReference type="Google" id="ProtNLM"/>
    </source>
</evidence>
<evidence type="ECO:0000256" key="2">
    <source>
        <dbReference type="ARBA" id="ARBA00022475"/>
    </source>
</evidence>
<gene>
    <name evidence="7" type="ORF">Psi02_16360</name>
</gene>
<feature type="transmembrane region" description="Helical" evidence="6">
    <location>
        <begin position="126"/>
        <end position="145"/>
    </location>
</feature>
<evidence type="ECO:0000313" key="8">
    <source>
        <dbReference type="Proteomes" id="UP000644610"/>
    </source>
</evidence>
<dbReference type="EMBL" id="BOOQ01000009">
    <property type="protein sequence ID" value="GII45212.1"/>
    <property type="molecule type" value="Genomic_DNA"/>
</dbReference>
<feature type="transmembrane region" description="Helical" evidence="6">
    <location>
        <begin position="21"/>
        <end position="43"/>
    </location>
</feature>
<feature type="transmembrane region" description="Helical" evidence="6">
    <location>
        <begin position="366"/>
        <end position="388"/>
    </location>
</feature>
<dbReference type="AlphaFoldDB" id="A0A8J3UHT8"/>
<dbReference type="Proteomes" id="UP000644610">
    <property type="component" value="Unassembled WGS sequence"/>
</dbReference>
<keyword evidence="4 6" id="KW-1133">Transmembrane helix</keyword>
<keyword evidence="3 6" id="KW-0812">Transmembrane</keyword>
<feature type="transmembrane region" description="Helical" evidence="6">
    <location>
        <begin position="49"/>
        <end position="69"/>
    </location>
</feature>
<dbReference type="PANTHER" id="PTHR30250">
    <property type="entry name" value="PST FAMILY PREDICTED COLANIC ACID TRANSPORTER"/>
    <property type="match status" value="1"/>
</dbReference>
<reference evidence="7" key="1">
    <citation type="submission" date="2021-01" db="EMBL/GenBank/DDBJ databases">
        <title>Whole genome shotgun sequence of Planotetraspora silvatica NBRC 100141.</title>
        <authorList>
            <person name="Komaki H."/>
            <person name="Tamura T."/>
        </authorList>
    </citation>
    <scope>NUCLEOTIDE SEQUENCE</scope>
    <source>
        <strain evidence="7">NBRC 100141</strain>
    </source>
</reference>
<feature type="transmembrane region" description="Helical" evidence="6">
    <location>
        <begin position="333"/>
        <end position="354"/>
    </location>
</feature>
<sequence length="467" mass="47571">MAPMSALGTRRPGSGLARGSLAGLAAAGGGAASQFLIVLLITRSLDPDAAGAFFTATALCLMLAGILRLDAGNGLIYALARRPRESSGRTVLWAALTPVAAVSALAACAVTVFDGELAELTGVPDGVWPALAATLPAVVLADVLVSATRGLGSMRPTLLLDGLGRPMGQLLLVAAGVLVGASLPILTAAWALPAVPATVLAAVWLRRHLPGSTAPPLGHGGGEMVAFRARGGDGMAAFRLARGGGGMAAFWRYTGPRSAAAAIQAVFQRLDIVIVAVLAGPAPAAVYTAATRFKVVGQLANQGLVQAVQPHLVRALADGDLARARRLYQTTTMWLVVLTWPIWLGYAALAPWLLPLFGPSYADGVAIALVLSGTMVVATACGMVDVVLIASGRTAASLANTACAVAVTIVVDVLLVPSHGALGAALGWSAGVLAKNALPLVQISRRYGLRPFGRHSASAFRLRRVVV</sequence>
<organism evidence="7 8">
    <name type="scientific">Planotetraspora silvatica</name>
    <dbReference type="NCBI Taxonomy" id="234614"/>
    <lineage>
        <taxon>Bacteria</taxon>
        <taxon>Bacillati</taxon>
        <taxon>Actinomycetota</taxon>
        <taxon>Actinomycetes</taxon>
        <taxon>Streptosporangiales</taxon>
        <taxon>Streptosporangiaceae</taxon>
        <taxon>Planotetraspora</taxon>
    </lineage>
</organism>
<dbReference type="PANTHER" id="PTHR30250:SF11">
    <property type="entry name" value="O-ANTIGEN TRANSPORTER-RELATED"/>
    <property type="match status" value="1"/>
</dbReference>
<dbReference type="GO" id="GO:0005886">
    <property type="term" value="C:plasma membrane"/>
    <property type="evidence" value="ECO:0007669"/>
    <property type="project" value="UniProtKB-SubCell"/>
</dbReference>
<comment type="subcellular location">
    <subcellularLocation>
        <location evidence="1">Cell membrane</location>
        <topology evidence="1">Multi-pass membrane protein</topology>
    </subcellularLocation>
</comment>
<comment type="caution">
    <text evidence="7">The sequence shown here is derived from an EMBL/GenBank/DDBJ whole genome shotgun (WGS) entry which is preliminary data.</text>
</comment>
<name>A0A8J3UHT8_9ACTN</name>
<proteinExistence type="predicted"/>
<evidence type="ECO:0000256" key="4">
    <source>
        <dbReference type="ARBA" id="ARBA00022989"/>
    </source>
</evidence>